<feature type="region of interest" description="Disordered" evidence="1">
    <location>
        <begin position="1"/>
        <end position="31"/>
    </location>
</feature>
<accession>M5AIA8</accession>
<name>M5AIA8_LEVBR</name>
<dbReference type="HOGENOM" id="CLU_3397123_0_0_9"/>
<reference evidence="2 3" key="1">
    <citation type="journal article" date="2013" name="PLoS ONE">
        <title>Genomic Analysis by Deep Sequencing of the Probiotic Lactobacillus brevis KB290 Harboring Nine Plasmids Reveals Genomic Stability.</title>
        <authorList>
            <person name="Fukao M."/>
            <person name="Oshima K."/>
            <person name="Morita H."/>
            <person name="Toh H."/>
            <person name="Suda W."/>
            <person name="Kim S.W."/>
            <person name="Suzuki S."/>
            <person name="Yakabe T."/>
            <person name="Hattori M."/>
            <person name="Yajima N."/>
        </authorList>
    </citation>
    <scope>NUCLEOTIDE SEQUENCE [LARGE SCALE GENOMIC DNA]</scope>
    <source>
        <strain evidence="2 3">KB290</strain>
        <plasmid evidence="2">pKB290-3</plasmid>
    </source>
</reference>
<feature type="compositionally biased region" description="Basic and acidic residues" evidence="1">
    <location>
        <begin position="12"/>
        <end position="31"/>
    </location>
</feature>
<dbReference type="KEGG" id="lbk:LVISKB_P3-0028"/>
<dbReference type="Proteomes" id="UP000012042">
    <property type="component" value="Plasmid pKB290-3"/>
</dbReference>
<geneLocation type="plasmid" evidence="2 3">
    <name>pKB290-3</name>
</geneLocation>
<evidence type="ECO:0000256" key="1">
    <source>
        <dbReference type="SAM" id="MobiDB-lite"/>
    </source>
</evidence>
<dbReference type="EMBL" id="AP012170">
    <property type="protein sequence ID" value="BAN08125.1"/>
    <property type="molecule type" value="Genomic_DNA"/>
</dbReference>
<protein>
    <submittedName>
        <fullName evidence="2">Uncharacterized protein</fullName>
    </submittedName>
</protein>
<sequence length="31" mass="3535">MILNSLKPVSDNSREEVHFANDHQDVKNPSL</sequence>
<organism evidence="2 3">
    <name type="scientific">Levilactobacillus brevis KB290</name>
    <dbReference type="NCBI Taxonomy" id="1001583"/>
    <lineage>
        <taxon>Bacteria</taxon>
        <taxon>Bacillati</taxon>
        <taxon>Bacillota</taxon>
        <taxon>Bacilli</taxon>
        <taxon>Lactobacillales</taxon>
        <taxon>Lactobacillaceae</taxon>
        <taxon>Levilactobacillus</taxon>
    </lineage>
</organism>
<proteinExistence type="predicted"/>
<gene>
    <name evidence="2" type="ORF">LVISKB_P3-0028</name>
</gene>
<evidence type="ECO:0000313" key="2">
    <source>
        <dbReference type="EMBL" id="BAN08125.1"/>
    </source>
</evidence>
<dbReference type="AlphaFoldDB" id="M5AIA8"/>
<keyword evidence="2" id="KW-0614">Plasmid</keyword>
<evidence type="ECO:0000313" key="3">
    <source>
        <dbReference type="Proteomes" id="UP000012042"/>
    </source>
</evidence>